<sequence length="151" mass="16733">MPSAPNTPPPQYTPPEVPTKCNNISRAVAKIITNNFLDDFKTVVLKHDPNLKGSKEVDAWHQKKAEEIYHMIKAREGVFASVPVIVPGLAKERHSGRSGCTIPRIPTHCTQAIHRVFTNRAHHVIKPKVGATESLTKTLTEAFNPVLEQCV</sequence>
<evidence type="ECO:0000313" key="2">
    <source>
        <dbReference type="Proteomes" id="UP000799118"/>
    </source>
</evidence>
<organism evidence="1 2">
    <name type="scientific">Gymnopus androsaceus JB14</name>
    <dbReference type="NCBI Taxonomy" id="1447944"/>
    <lineage>
        <taxon>Eukaryota</taxon>
        <taxon>Fungi</taxon>
        <taxon>Dikarya</taxon>
        <taxon>Basidiomycota</taxon>
        <taxon>Agaricomycotina</taxon>
        <taxon>Agaricomycetes</taxon>
        <taxon>Agaricomycetidae</taxon>
        <taxon>Agaricales</taxon>
        <taxon>Marasmiineae</taxon>
        <taxon>Omphalotaceae</taxon>
        <taxon>Gymnopus</taxon>
    </lineage>
</organism>
<protein>
    <submittedName>
        <fullName evidence="1">Uncharacterized protein</fullName>
    </submittedName>
</protein>
<keyword evidence="2" id="KW-1185">Reference proteome</keyword>
<name>A0A6A4HI21_9AGAR</name>
<dbReference type="OrthoDB" id="3063186at2759"/>
<proteinExistence type="predicted"/>
<evidence type="ECO:0000313" key="1">
    <source>
        <dbReference type="EMBL" id="KAE9398179.1"/>
    </source>
</evidence>
<accession>A0A6A4HI21</accession>
<dbReference type="EMBL" id="ML769486">
    <property type="protein sequence ID" value="KAE9398179.1"/>
    <property type="molecule type" value="Genomic_DNA"/>
</dbReference>
<reference evidence="1" key="1">
    <citation type="journal article" date="2019" name="Environ. Microbiol.">
        <title>Fungal ecological strategies reflected in gene transcription - a case study of two litter decomposers.</title>
        <authorList>
            <person name="Barbi F."/>
            <person name="Kohler A."/>
            <person name="Barry K."/>
            <person name="Baskaran P."/>
            <person name="Daum C."/>
            <person name="Fauchery L."/>
            <person name="Ihrmark K."/>
            <person name="Kuo A."/>
            <person name="LaButti K."/>
            <person name="Lipzen A."/>
            <person name="Morin E."/>
            <person name="Grigoriev I.V."/>
            <person name="Henrissat B."/>
            <person name="Lindahl B."/>
            <person name="Martin F."/>
        </authorList>
    </citation>
    <scope>NUCLEOTIDE SEQUENCE</scope>
    <source>
        <strain evidence="1">JB14</strain>
    </source>
</reference>
<dbReference type="Proteomes" id="UP000799118">
    <property type="component" value="Unassembled WGS sequence"/>
</dbReference>
<gene>
    <name evidence="1" type="ORF">BT96DRAFT_995077</name>
</gene>
<dbReference type="AlphaFoldDB" id="A0A6A4HI21"/>